<dbReference type="RefSeq" id="WP_207971750.1">
    <property type="nucleotide sequence ID" value="NZ_CP071795.1"/>
</dbReference>
<dbReference type="Pfam" id="PF04191">
    <property type="entry name" value="PEMT"/>
    <property type="match status" value="1"/>
</dbReference>
<feature type="transmembrane region" description="Helical" evidence="5">
    <location>
        <begin position="87"/>
        <end position="109"/>
    </location>
</feature>
<evidence type="ECO:0000313" key="6">
    <source>
        <dbReference type="EMBL" id="QTD37584.1"/>
    </source>
</evidence>
<dbReference type="EMBL" id="CP071795">
    <property type="protein sequence ID" value="QTD37584.1"/>
    <property type="molecule type" value="Genomic_DNA"/>
</dbReference>
<dbReference type="Proteomes" id="UP000663935">
    <property type="component" value="Chromosome"/>
</dbReference>
<proteinExistence type="predicted"/>
<name>A0ABX7STL1_9FLAO</name>
<gene>
    <name evidence="6" type="ORF">JL193_16185</name>
</gene>
<organism evidence="6 7">
    <name type="scientific">Polaribacter batillariae</name>
    <dbReference type="NCBI Taxonomy" id="2808900"/>
    <lineage>
        <taxon>Bacteria</taxon>
        <taxon>Pseudomonadati</taxon>
        <taxon>Bacteroidota</taxon>
        <taxon>Flavobacteriia</taxon>
        <taxon>Flavobacteriales</taxon>
        <taxon>Flavobacteriaceae</taxon>
    </lineage>
</organism>
<accession>A0ABX7STL1</accession>
<evidence type="ECO:0000256" key="2">
    <source>
        <dbReference type="ARBA" id="ARBA00022692"/>
    </source>
</evidence>
<keyword evidence="4 5" id="KW-0472">Membrane</keyword>
<evidence type="ECO:0000256" key="3">
    <source>
        <dbReference type="ARBA" id="ARBA00022989"/>
    </source>
</evidence>
<feature type="transmembrane region" description="Helical" evidence="5">
    <location>
        <begin position="45"/>
        <end position="66"/>
    </location>
</feature>
<keyword evidence="7" id="KW-1185">Reference proteome</keyword>
<feature type="transmembrane region" description="Helical" evidence="5">
    <location>
        <begin position="115"/>
        <end position="133"/>
    </location>
</feature>
<sequence>MKLLLLRNFVFTILQSGTVVGLIPFLIVEPKLNDMLTQQLKISHYLGMLIFTLGFFMMLICIRSFAIDGKGTLSPADPTKRLVIKGLYKFSRNPMYIGVLTILMGETIFFKSYQLLIYLLLIFIAFNIFIILVEEPRLRRDFGKEYLDYCKKVERWG</sequence>
<keyword evidence="3 5" id="KW-1133">Transmembrane helix</keyword>
<protein>
    <submittedName>
        <fullName evidence="6">Isoprenylcysteine carboxylmethyltransferase family protein</fullName>
    </submittedName>
</protein>
<comment type="subcellular location">
    <subcellularLocation>
        <location evidence="1">Endomembrane system</location>
        <topology evidence="1">Multi-pass membrane protein</topology>
    </subcellularLocation>
</comment>
<evidence type="ECO:0000256" key="4">
    <source>
        <dbReference type="ARBA" id="ARBA00023136"/>
    </source>
</evidence>
<dbReference type="Gene3D" id="1.20.120.1630">
    <property type="match status" value="1"/>
</dbReference>
<evidence type="ECO:0000256" key="1">
    <source>
        <dbReference type="ARBA" id="ARBA00004127"/>
    </source>
</evidence>
<dbReference type="InterPro" id="IPR007318">
    <property type="entry name" value="Phopholipid_MeTrfase"/>
</dbReference>
<evidence type="ECO:0000256" key="5">
    <source>
        <dbReference type="SAM" id="Phobius"/>
    </source>
</evidence>
<keyword evidence="2 5" id="KW-0812">Transmembrane</keyword>
<evidence type="ECO:0000313" key="7">
    <source>
        <dbReference type="Proteomes" id="UP000663935"/>
    </source>
</evidence>
<reference evidence="6 7" key="1">
    <citation type="submission" date="2021-03" db="EMBL/GenBank/DDBJ databases">
        <title>Complete genome of Polaribacter_sp.G4M1.</title>
        <authorList>
            <person name="Jeong S.W."/>
            <person name="Bae J.W."/>
        </authorList>
    </citation>
    <scope>NUCLEOTIDE SEQUENCE [LARGE SCALE GENOMIC DNA]</scope>
    <source>
        <strain evidence="6 7">G4M1</strain>
    </source>
</reference>